<dbReference type="Gene3D" id="1.10.260.40">
    <property type="entry name" value="lambda repressor-like DNA-binding domains"/>
    <property type="match status" value="1"/>
</dbReference>
<evidence type="ECO:0000313" key="3">
    <source>
        <dbReference type="EMBL" id="MDP9833183.1"/>
    </source>
</evidence>
<dbReference type="InterPro" id="IPR010982">
    <property type="entry name" value="Lambda_DNA-bd_dom_sf"/>
</dbReference>
<keyword evidence="4" id="KW-1185">Reference proteome</keyword>
<feature type="compositionally biased region" description="Polar residues" evidence="1">
    <location>
        <begin position="105"/>
        <end position="135"/>
    </location>
</feature>
<dbReference type="SMART" id="SM00530">
    <property type="entry name" value="HTH_XRE"/>
    <property type="match status" value="1"/>
</dbReference>
<gene>
    <name evidence="3" type="ORF">J2S45_001862</name>
</gene>
<dbReference type="CDD" id="cd00093">
    <property type="entry name" value="HTH_XRE"/>
    <property type="match status" value="1"/>
</dbReference>
<reference evidence="3 4" key="1">
    <citation type="submission" date="2023-07" db="EMBL/GenBank/DDBJ databases">
        <title>Sequencing the genomes of 1000 actinobacteria strains.</title>
        <authorList>
            <person name="Klenk H.-P."/>
        </authorList>
    </citation>
    <scope>NUCLEOTIDE SEQUENCE [LARGE SCALE GENOMIC DNA]</scope>
    <source>
        <strain evidence="3 4">DSM 19515</strain>
    </source>
</reference>
<dbReference type="SUPFAM" id="SSF47413">
    <property type="entry name" value="lambda repressor-like DNA-binding domains"/>
    <property type="match status" value="1"/>
</dbReference>
<evidence type="ECO:0000259" key="2">
    <source>
        <dbReference type="PROSITE" id="PS50943"/>
    </source>
</evidence>
<accession>A0ABT9PKC9</accession>
<dbReference type="Proteomes" id="UP001230145">
    <property type="component" value="Unassembled WGS sequence"/>
</dbReference>
<sequence>MSDQFEFGRFVAERRKQHEYTMRRFADMIGVTAPYLSDIEKGRRAAPDGKLEEIATALKLSRAEREQMFDLAALTRENQVSADLSGYTMETDLARVALRRAKEQNLATGSGRTSSTLLKAGIQTSDPPTTLPQQK</sequence>
<dbReference type="EMBL" id="JAUSQL010000001">
    <property type="protein sequence ID" value="MDP9833183.1"/>
    <property type="molecule type" value="Genomic_DNA"/>
</dbReference>
<protein>
    <submittedName>
        <fullName evidence="3">Transcriptional regulator with XRE-family HTH domain</fullName>
    </submittedName>
</protein>
<proteinExistence type="predicted"/>
<name>A0ABT9PKC9_9ACTO</name>
<dbReference type="InterPro" id="IPR001387">
    <property type="entry name" value="Cro/C1-type_HTH"/>
</dbReference>
<dbReference type="Pfam" id="PF01381">
    <property type="entry name" value="HTH_3"/>
    <property type="match status" value="1"/>
</dbReference>
<organism evidence="3 4">
    <name type="scientific">Trueperella abortisuis</name>
    <dbReference type="NCBI Taxonomy" id="445930"/>
    <lineage>
        <taxon>Bacteria</taxon>
        <taxon>Bacillati</taxon>
        <taxon>Actinomycetota</taxon>
        <taxon>Actinomycetes</taxon>
        <taxon>Actinomycetales</taxon>
        <taxon>Actinomycetaceae</taxon>
        <taxon>Trueperella</taxon>
    </lineage>
</organism>
<feature type="region of interest" description="Disordered" evidence="1">
    <location>
        <begin position="103"/>
        <end position="135"/>
    </location>
</feature>
<evidence type="ECO:0000313" key="4">
    <source>
        <dbReference type="Proteomes" id="UP001230145"/>
    </source>
</evidence>
<feature type="domain" description="HTH cro/C1-type" evidence="2">
    <location>
        <begin position="11"/>
        <end position="65"/>
    </location>
</feature>
<dbReference type="PROSITE" id="PS50943">
    <property type="entry name" value="HTH_CROC1"/>
    <property type="match status" value="1"/>
</dbReference>
<comment type="caution">
    <text evidence="3">The sequence shown here is derived from an EMBL/GenBank/DDBJ whole genome shotgun (WGS) entry which is preliminary data.</text>
</comment>
<dbReference type="RefSeq" id="WP_307635213.1">
    <property type="nucleotide sequence ID" value="NZ_JAUSQL010000001.1"/>
</dbReference>
<evidence type="ECO:0000256" key="1">
    <source>
        <dbReference type="SAM" id="MobiDB-lite"/>
    </source>
</evidence>